<dbReference type="InterPro" id="IPR050888">
    <property type="entry name" value="ZnF_C2H2-type_TF"/>
</dbReference>
<dbReference type="AlphaFoldDB" id="A0A8D8YZ84"/>
<dbReference type="FunFam" id="3.30.160.60:FF:000446">
    <property type="entry name" value="Zinc finger protein"/>
    <property type="match status" value="1"/>
</dbReference>
<dbReference type="SMART" id="SM00355">
    <property type="entry name" value="ZnF_C2H2"/>
    <property type="match status" value="6"/>
</dbReference>
<dbReference type="SUPFAM" id="SSF57667">
    <property type="entry name" value="beta-beta-alpha zinc fingers"/>
    <property type="match status" value="2"/>
</dbReference>
<dbReference type="InterPro" id="IPR036236">
    <property type="entry name" value="Znf_C2H2_sf"/>
</dbReference>
<keyword evidence="6" id="KW-0539">Nucleus</keyword>
<feature type="region of interest" description="Disordered" evidence="8">
    <location>
        <begin position="57"/>
        <end position="76"/>
    </location>
</feature>
<comment type="subcellular location">
    <subcellularLocation>
        <location evidence="1">Nucleus</location>
    </subcellularLocation>
</comment>
<evidence type="ECO:0000256" key="5">
    <source>
        <dbReference type="ARBA" id="ARBA00022833"/>
    </source>
</evidence>
<evidence type="ECO:0000313" key="10">
    <source>
        <dbReference type="EMBL" id="CAG6737071.1"/>
    </source>
</evidence>
<evidence type="ECO:0000256" key="1">
    <source>
        <dbReference type="ARBA" id="ARBA00004123"/>
    </source>
</evidence>
<feature type="domain" description="C2H2-type" evidence="9">
    <location>
        <begin position="282"/>
        <end position="310"/>
    </location>
</feature>
<evidence type="ECO:0000256" key="8">
    <source>
        <dbReference type="SAM" id="MobiDB-lite"/>
    </source>
</evidence>
<proteinExistence type="predicted"/>
<evidence type="ECO:0000259" key="9">
    <source>
        <dbReference type="PROSITE" id="PS50157"/>
    </source>
</evidence>
<dbReference type="PANTHER" id="PTHR24406">
    <property type="entry name" value="TRANSCRIPTIONAL REPRESSOR CTCFL-RELATED"/>
    <property type="match status" value="1"/>
</dbReference>
<evidence type="ECO:0000256" key="6">
    <source>
        <dbReference type="ARBA" id="ARBA00023242"/>
    </source>
</evidence>
<dbReference type="PROSITE" id="PS00028">
    <property type="entry name" value="ZINC_FINGER_C2H2_1"/>
    <property type="match status" value="3"/>
</dbReference>
<dbReference type="EMBL" id="HBUF01401686">
    <property type="protein sequence ID" value="CAG6737071.1"/>
    <property type="molecule type" value="Transcribed_RNA"/>
</dbReference>
<evidence type="ECO:0000256" key="2">
    <source>
        <dbReference type="ARBA" id="ARBA00022723"/>
    </source>
</evidence>
<keyword evidence="2" id="KW-0479">Metal-binding</keyword>
<dbReference type="Pfam" id="PF00096">
    <property type="entry name" value="zf-C2H2"/>
    <property type="match status" value="1"/>
</dbReference>
<feature type="domain" description="C2H2-type" evidence="9">
    <location>
        <begin position="314"/>
        <end position="341"/>
    </location>
</feature>
<keyword evidence="3" id="KW-0677">Repeat</keyword>
<evidence type="ECO:0000256" key="3">
    <source>
        <dbReference type="ARBA" id="ARBA00022737"/>
    </source>
</evidence>
<reference evidence="10" key="1">
    <citation type="submission" date="2021-05" db="EMBL/GenBank/DDBJ databases">
        <authorList>
            <person name="Alioto T."/>
            <person name="Alioto T."/>
            <person name="Gomez Garrido J."/>
        </authorList>
    </citation>
    <scope>NUCLEOTIDE SEQUENCE</scope>
</reference>
<sequence length="404" mass="47650">MPCLPSVTYTHLIFTQIHHPGFQENFSSPIITMTSHRTDREEDDNMVDDGERMIKIKQEEEEHASLSETSEPIDEREWKKKKIEQFKHKRRRKSKYVTSSRSQHDKWEKFRRRRHSTSGAENRRVKSEPESDWSSGDDWGRRNRRAVKSETEWSTRFGEGGRSAPTSDCEGWDESDVWDDSSDGLGEFKFEESVYACRFCGEAFRTHDAQMRHYKSAHKTYEVSLLCYFCGHIAKNIHSLTSHLRGLHQLPRKTQKILCEICSVEVLHIVEHLRNSHSGLKFECSQCTRMFTRKCDLRMHIKRIHMKAQLEEKFVCKFCSKVFNFYWYMKRHERVHTGERPYKCKLCPMAFNHMVSLKNHLKKCCTMASYGQTMGQQPEQQQGGVHMQHAGFQAVEIGWKREGI</sequence>
<dbReference type="Gene3D" id="3.30.160.60">
    <property type="entry name" value="Classic Zinc Finger"/>
    <property type="match status" value="4"/>
</dbReference>
<accession>A0A8D8YZ84</accession>
<organism evidence="10">
    <name type="scientific">Cacopsylla melanoneura</name>
    <dbReference type="NCBI Taxonomy" id="428564"/>
    <lineage>
        <taxon>Eukaryota</taxon>
        <taxon>Metazoa</taxon>
        <taxon>Ecdysozoa</taxon>
        <taxon>Arthropoda</taxon>
        <taxon>Hexapoda</taxon>
        <taxon>Insecta</taxon>
        <taxon>Pterygota</taxon>
        <taxon>Neoptera</taxon>
        <taxon>Paraneoptera</taxon>
        <taxon>Hemiptera</taxon>
        <taxon>Sternorrhyncha</taxon>
        <taxon>Psylloidea</taxon>
        <taxon>Psyllidae</taxon>
        <taxon>Psyllinae</taxon>
        <taxon>Cacopsylla</taxon>
    </lineage>
</organism>
<feature type="domain" description="C2H2-type" evidence="9">
    <location>
        <begin position="195"/>
        <end position="218"/>
    </location>
</feature>
<dbReference type="GO" id="GO:0008270">
    <property type="term" value="F:zinc ion binding"/>
    <property type="evidence" value="ECO:0007669"/>
    <property type="project" value="UniProtKB-KW"/>
</dbReference>
<keyword evidence="5" id="KW-0862">Zinc</keyword>
<evidence type="ECO:0000256" key="4">
    <source>
        <dbReference type="ARBA" id="ARBA00022771"/>
    </source>
</evidence>
<dbReference type="InterPro" id="IPR013087">
    <property type="entry name" value="Znf_C2H2_type"/>
</dbReference>
<dbReference type="PROSITE" id="PS50157">
    <property type="entry name" value="ZINC_FINGER_C2H2_2"/>
    <property type="match status" value="3"/>
</dbReference>
<name>A0A8D8YZ84_9HEMI</name>
<dbReference type="GO" id="GO:0005634">
    <property type="term" value="C:nucleus"/>
    <property type="evidence" value="ECO:0007669"/>
    <property type="project" value="UniProtKB-SubCell"/>
</dbReference>
<evidence type="ECO:0000256" key="7">
    <source>
        <dbReference type="PROSITE-ProRule" id="PRU00042"/>
    </source>
</evidence>
<protein>
    <submittedName>
        <fullName evidence="10">Zinc finger protein ZFP69B</fullName>
    </submittedName>
</protein>
<feature type="region of interest" description="Disordered" evidence="8">
    <location>
        <begin position="89"/>
        <end position="172"/>
    </location>
</feature>
<keyword evidence="4 7" id="KW-0863">Zinc-finger</keyword>